<dbReference type="PANTHER" id="PTHR34235:SF3">
    <property type="entry name" value="SLR1203 PROTEIN"/>
    <property type="match status" value="1"/>
</dbReference>
<gene>
    <name evidence="1" type="ORF">N44_04204</name>
</gene>
<proteinExistence type="predicted"/>
<dbReference type="Proteomes" id="UP000030321">
    <property type="component" value="Unassembled WGS sequence"/>
</dbReference>
<accession>A0A0A1W0K0</accession>
<dbReference type="Pfam" id="PF01724">
    <property type="entry name" value="DUF29"/>
    <property type="match status" value="1"/>
</dbReference>
<organism evidence="1 2">
    <name type="scientific">Microcystis aeruginosa NIES-44</name>
    <dbReference type="NCBI Taxonomy" id="449439"/>
    <lineage>
        <taxon>Bacteria</taxon>
        <taxon>Bacillati</taxon>
        <taxon>Cyanobacteriota</taxon>
        <taxon>Cyanophyceae</taxon>
        <taxon>Oscillatoriophycideae</taxon>
        <taxon>Chroococcales</taxon>
        <taxon>Microcystaceae</taxon>
        <taxon>Microcystis</taxon>
    </lineage>
</organism>
<evidence type="ECO:0000313" key="1">
    <source>
        <dbReference type="EMBL" id="GAL95349.1"/>
    </source>
</evidence>
<dbReference type="PANTHER" id="PTHR34235">
    <property type="entry name" value="SLR1203 PROTEIN-RELATED"/>
    <property type="match status" value="1"/>
</dbReference>
<dbReference type="AlphaFoldDB" id="A0A0A1W0K0"/>
<dbReference type="InterPro" id="IPR002636">
    <property type="entry name" value="DUF29"/>
</dbReference>
<dbReference type="EMBL" id="BBPA01000070">
    <property type="protein sequence ID" value="GAL95349.1"/>
    <property type="molecule type" value="Genomic_DNA"/>
</dbReference>
<reference evidence="2" key="1">
    <citation type="journal article" date="2015" name="Genome">
        <title>Whole Genome Sequence of the Non-Microcystin-Producing Microcystis aeruginosa Strain NIES-44.</title>
        <authorList>
            <person name="Okano K."/>
            <person name="Miyata N."/>
            <person name="Ozaki Y."/>
        </authorList>
    </citation>
    <scope>NUCLEOTIDE SEQUENCE [LARGE SCALE GENOMIC DNA]</scope>
    <source>
        <strain evidence="2">NIES-44</strain>
    </source>
</reference>
<protein>
    <recommendedName>
        <fullName evidence="3">DUF29 domain-containing protein</fullName>
    </recommendedName>
</protein>
<sequence>MISWNETMAVETALSMKALYDQDFVLWASKTAELLKLKKFDEVDWENLIEEVECMGKSDRRAVESLLTQLIEHLFKLAYHKSERERERNVCHWVGEIASFRTQLGEWLETTTLSNHARDYFQKAYSNARKTSIQAKTVTGDAIPVEPPFSLEQVLDGEWFPIDIDHYFDI</sequence>
<name>A0A0A1W0K0_MICAE</name>
<comment type="caution">
    <text evidence="1">The sequence shown here is derived from an EMBL/GenBank/DDBJ whole genome shotgun (WGS) entry which is preliminary data.</text>
</comment>
<dbReference type="Gene3D" id="1.20.1220.20">
    <property type="entry name" value="Uncharcterised protein PF01724"/>
    <property type="match status" value="1"/>
</dbReference>
<evidence type="ECO:0000313" key="2">
    <source>
        <dbReference type="Proteomes" id="UP000030321"/>
    </source>
</evidence>
<evidence type="ECO:0008006" key="3">
    <source>
        <dbReference type="Google" id="ProtNLM"/>
    </source>
</evidence>